<name>A0A851GM79_9BACT</name>
<feature type="signal peptide" evidence="1">
    <location>
        <begin position="1"/>
        <end position="26"/>
    </location>
</feature>
<dbReference type="EMBL" id="JACBAZ010000002">
    <property type="protein sequence ID" value="NWK55234.1"/>
    <property type="molecule type" value="Genomic_DNA"/>
</dbReference>
<accession>A0A851GM79</accession>
<feature type="domain" description="Ice-binding protein C-terminal" evidence="2">
    <location>
        <begin position="241"/>
        <end position="263"/>
    </location>
</feature>
<organism evidence="3 4">
    <name type="scientific">Oceaniferula marina</name>
    <dbReference type="NCBI Taxonomy" id="2748318"/>
    <lineage>
        <taxon>Bacteria</taxon>
        <taxon>Pseudomonadati</taxon>
        <taxon>Verrucomicrobiota</taxon>
        <taxon>Verrucomicrobiia</taxon>
        <taxon>Verrucomicrobiales</taxon>
        <taxon>Verrucomicrobiaceae</taxon>
        <taxon>Oceaniferula</taxon>
    </lineage>
</organism>
<proteinExistence type="predicted"/>
<comment type="caution">
    <text evidence="3">The sequence shown here is derived from an EMBL/GenBank/DDBJ whole genome shotgun (WGS) entry which is preliminary data.</text>
</comment>
<dbReference type="AlphaFoldDB" id="A0A851GM79"/>
<evidence type="ECO:0000313" key="3">
    <source>
        <dbReference type="EMBL" id="NWK55234.1"/>
    </source>
</evidence>
<dbReference type="Pfam" id="PF07589">
    <property type="entry name" value="PEP-CTERM"/>
    <property type="match status" value="1"/>
</dbReference>
<evidence type="ECO:0000259" key="2">
    <source>
        <dbReference type="Pfam" id="PF07589"/>
    </source>
</evidence>
<dbReference type="RefSeq" id="WP_178931761.1">
    <property type="nucleotide sequence ID" value="NZ_JACBAZ010000002.1"/>
</dbReference>
<keyword evidence="1" id="KW-0732">Signal</keyword>
<reference evidence="3 4" key="1">
    <citation type="submission" date="2020-07" db="EMBL/GenBank/DDBJ databases">
        <title>Roseicoccus Jingziensis gen. nov., sp. nov., isolated from coastal seawater.</title>
        <authorList>
            <person name="Feng X."/>
        </authorList>
    </citation>
    <scope>NUCLEOTIDE SEQUENCE [LARGE SCALE GENOMIC DNA]</scope>
    <source>
        <strain evidence="3 4">N1E253</strain>
    </source>
</reference>
<evidence type="ECO:0000313" key="4">
    <source>
        <dbReference type="Proteomes" id="UP000557872"/>
    </source>
</evidence>
<evidence type="ECO:0000256" key="1">
    <source>
        <dbReference type="SAM" id="SignalP"/>
    </source>
</evidence>
<dbReference type="InterPro" id="IPR013424">
    <property type="entry name" value="Ice-binding_C"/>
</dbReference>
<dbReference type="NCBIfam" id="TIGR02595">
    <property type="entry name" value="PEP_CTERM"/>
    <property type="match status" value="1"/>
</dbReference>
<feature type="chain" id="PRO_5032851576" evidence="1">
    <location>
        <begin position="27"/>
        <end position="264"/>
    </location>
</feature>
<keyword evidence="4" id="KW-1185">Reference proteome</keyword>
<dbReference type="Proteomes" id="UP000557872">
    <property type="component" value="Unassembled WGS sequence"/>
</dbReference>
<protein>
    <submittedName>
        <fullName evidence="3">PEP-CTERM sorting domain-containing protein</fullName>
    </submittedName>
</protein>
<gene>
    <name evidence="3" type="ORF">HW115_06405</name>
</gene>
<sequence length="264" mass="27660">MKKQSFSAGALLLTGGLLCSGISAQAASVVVSENFDGLTGSGYNPGTSIDGQGGWVKNLGSVNVRNDFTTGSFDGNVAYSKNSSGHAYRHDGNAYLTSATTTLTFELSARIGTRFSRAGLAYFDGTSINPGFYFGAGREKGWAVYLGSGTGGGIEIASSTDGYYTADGVDLRLTIDLTNETGTFEYKDSGGTWQTPTGMTDFDFSALDTNASDGKNPLNWDSLYIRNALSGDTVDNLSFTAVPEPSSATLLGLSGLALVLRRKR</sequence>